<evidence type="ECO:0000256" key="2">
    <source>
        <dbReference type="SAM" id="SignalP"/>
    </source>
</evidence>
<evidence type="ECO:0000313" key="3">
    <source>
        <dbReference type="EMBL" id="AIJ23726.1"/>
    </source>
</evidence>
<organism evidence="3 4">
    <name type="scientific">Amycolatopsis methanolica 239</name>
    <dbReference type="NCBI Taxonomy" id="1068978"/>
    <lineage>
        <taxon>Bacteria</taxon>
        <taxon>Bacillati</taxon>
        <taxon>Actinomycetota</taxon>
        <taxon>Actinomycetes</taxon>
        <taxon>Pseudonocardiales</taxon>
        <taxon>Pseudonocardiaceae</taxon>
        <taxon>Amycolatopsis</taxon>
        <taxon>Amycolatopsis methanolica group</taxon>
    </lineage>
</organism>
<name>A0A076MXL8_AMYME</name>
<dbReference type="PATRIC" id="fig|1068978.7.peg.3884"/>
<evidence type="ECO:0000313" key="4">
    <source>
        <dbReference type="Proteomes" id="UP000062973"/>
    </source>
</evidence>
<feature type="region of interest" description="Disordered" evidence="1">
    <location>
        <begin position="340"/>
        <end position="361"/>
    </location>
</feature>
<feature type="signal peptide" evidence="2">
    <location>
        <begin position="1"/>
        <end position="32"/>
    </location>
</feature>
<dbReference type="Gene3D" id="3.40.50.1820">
    <property type="entry name" value="alpha/beta hydrolase"/>
    <property type="match status" value="1"/>
</dbReference>
<dbReference type="Proteomes" id="UP000062973">
    <property type="component" value="Chromosome"/>
</dbReference>
<reference evidence="3 4" key="1">
    <citation type="submission" date="2014-07" db="EMBL/GenBank/DDBJ databases">
        <title>Whole Genome Sequence of the Amycolatopsis methanolica 239.</title>
        <authorList>
            <person name="Tang B."/>
        </authorList>
    </citation>
    <scope>NUCLEOTIDE SEQUENCE [LARGE SCALE GENOMIC DNA]</scope>
    <source>
        <strain evidence="3 4">239</strain>
    </source>
</reference>
<accession>A0A076MXL8</accession>
<dbReference type="Gene3D" id="2.60.40.1190">
    <property type="match status" value="1"/>
</dbReference>
<dbReference type="STRING" id="1068978.AMETH_3634"/>
<feature type="chain" id="PRO_5001715190" evidence="2">
    <location>
        <begin position="33"/>
        <end position="814"/>
    </location>
</feature>
<sequence>MDRLPHRRLVGVPVLVAALVAGGVLAAQQASAAIPQVLPTGPALLNEPPARAPQFENAGIWRAQPTEVCMSSAYREGEFLYQGCPWDDHGGGPEYSWPANTMLRNYTYPDDPAYRANAADLIELRVKPLADSTAFRITYNTMTGPELVATTLALGGSTAPRAVPHGANTVMPAQVFVTVHGATADVTDAETGRKLAEAPVRVDVPRRQVEVRVPHGAFDPAGQQVRVAAATGLWDRAGDRYLVPRATADPDHPGGAPVGVANPSAFFDSAFRYDEPMDSAWRDRLQLAAIGQGDLSPFFAEVDFAKLASRVDDDMTGQRGGVPAHGYIQRIFASHFESAQGRRLPGEPGQPPTGASTRQGGLQIGGETVSGEFGWVCRDGCVPDLAGRLQRYIIYVPRTPAPATGYTSLTWVPGYALTPGDQVRGGKDLFHAVGDRPDAPTVVIAVDARGADNWAYGQMGASVFESIADAAAHYRLDPARRVMAGFSSGAYSANKLALQFPDAFSKAFICDGLDRAPSFPGVNGIADTLSVDTITQHEAGSELTPLLPSRRNQPVMEWAGGNDDFIPYPITRARGDAYAAGDFYDYEFISWLGLSAEHMVQCNSGTWDVLTRWLGDGSGPGAPSHVTYVRNPKMDDPASGLVGDKAYWLSGIQTRSTDGALGMIDVVSHGFGRADAAGPAQKTSIGATSGTTAPVNPYVREYRHLPEGADRAEANVLDITATNIRSVTVDPAAAEVDCDATLNITSDGPLEVTLLGCPGAAPAAQRSDQGATDTTSELPQVPNLPLSGVLPPLPLPPTTKDPLVPFGPVELPLL</sequence>
<feature type="region of interest" description="Disordered" evidence="1">
    <location>
        <begin position="761"/>
        <end position="806"/>
    </location>
</feature>
<dbReference type="SUPFAM" id="SSF49344">
    <property type="entry name" value="CBD9-like"/>
    <property type="match status" value="1"/>
</dbReference>
<keyword evidence="2" id="KW-0732">Signal</keyword>
<dbReference type="InterPro" id="IPR029058">
    <property type="entry name" value="AB_hydrolase_fold"/>
</dbReference>
<evidence type="ECO:0000256" key="1">
    <source>
        <dbReference type="SAM" id="MobiDB-lite"/>
    </source>
</evidence>
<dbReference type="eggNOG" id="COG1073">
    <property type="taxonomic scope" value="Bacteria"/>
</dbReference>
<dbReference type="HOGENOM" id="CLU_367932_0_0_11"/>
<dbReference type="KEGG" id="amq:AMETH_3634"/>
<feature type="compositionally biased region" description="Low complexity" evidence="1">
    <location>
        <begin position="781"/>
        <end position="790"/>
    </location>
</feature>
<keyword evidence="4" id="KW-1185">Reference proteome</keyword>
<feature type="compositionally biased region" description="Polar residues" evidence="1">
    <location>
        <begin position="766"/>
        <end position="778"/>
    </location>
</feature>
<protein>
    <submittedName>
        <fullName evidence="3">Uncharacterized protein</fullName>
    </submittedName>
</protein>
<dbReference type="EMBL" id="CP009110">
    <property type="protein sequence ID" value="AIJ23726.1"/>
    <property type="molecule type" value="Genomic_DNA"/>
</dbReference>
<gene>
    <name evidence="3" type="ORF">AMETH_3634</name>
</gene>
<proteinExistence type="predicted"/>
<dbReference type="AlphaFoldDB" id="A0A076MXL8"/>
<dbReference type="SUPFAM" id="SSF53474">
    <property type="entry name" value="alpha/beta-Hydrolases"/>
    <property type="match status" value="1"/>
</dbReference>